<gene>
    <name evidence="3" type="ORF">GPM918_LOCUS42500</name>
    <name evidence="4" type="ORF">SRO942_LOCUS43749</name>
</gene>
<sequence>MFQLLAVIFCVPTRFATIQYGNVVKKNDGQETTINLDDIDSKLLVNILQPVLNARLEKRLCDIEERLKQVERDIAGNNERVDEMERYNRSFNLRFLNVPPARNEDPVQLVINVAYEMGIEIDYDSVETAHRIPAKQKKLGALKYPPVLIARFHSRPIRRQVLSSKGALSQLHAQHTFSKLEISDDLSRHNLEIFSAARAKLDKGELAGKRIHFNSVNSIDAISYQTQIQNPAQTDSTSSQLG</sequence>
<accession>A0A816AVA1</accession>
<evidence type="ECO:0000313" key="5">
    <source>
        <dbReference type="Proteomes" id="UP000663829"/>
    </source>
</evidence>
<keyword evidence="2" id="KW-0732">Signal</keyword>
<evidence type="ECO:0000256" key="2">
    <source>
        <dbReference type="SAM" id="SignalP"/>
    </source>
</evidence>
<dbReference type="AlphaFoldDB" id="A0A816AVA1"/>
<dbReference type="OrthoDB" id="7477775at2759"/>
<keyword evidence="5" id="KW-1185">Reference proteome</keyword>
<keyword evidence="1" id="KW-0175">Coiled coil</keyword>
<dbReference type="EMBL" id="CAJNOQ010035914">
    <property type="protein sequence ID" value="CAF1601862.1"/>
    <property type="molecule type" value="Genomic_DNA"/>
</dbReference>
<protein>
    <submittedName>
        <fullName evidence="3">Uncharacterized protein</fullName>
    </submittedName>
</protein>
<dbReference type="Proteomes" id="UP000681722">
    <property type="component" value="Unassembled WGS sequence"/>
</dbReference>
<feature type="non-terminal residue" evidence="3">
    <location>
        <position position="1"/>
    </location>
</feature>
<feature type="coiled-coil region" evidence="1">
    <location>
        <begin position="53"/>
        <end position="87"/>
    </location>
</feature>
<evidence type="ECO:0000256" key="1">
    <source>
        <dbReference type="SAM" id="Coils"/>
    </source>
</evidence>
<feature type="signal peptide" evidence="2">
    <location>
        <begin position="1"/>
        <end position="16"/>
    </location>
</feature>
<organism evidence="3 5">
    <name type="scientific">Didymodactylos carnosus</name>
    <dbReference type="NCBI Taxonomy" id="1234261"/>
    <lineage>
        <taxon>Eukaryota</taxon>
        <taxon>Metazoa</taxon>
        <taxon>Spiralia</taxon>
        <taxon>Gnathifera</taxon>
        <taxon>Rotifera</taxon>
        <taxon>Eurotatoria</taxon>
        <taxon>Bdelloidea</taxon>
        <taxon>Philodinida</taxon>
        <taxon>Philodinidae</taxon>
        <taxon>Didymodactylos</taxon>
    </lineage>
</organism>
<evidence type="ECO:0000313" key="4">
    <source>
        <dbReference type="EMBL" id="CAF4479521.1"/>
    </source>
</evidence>
<proteinExistence type="predicted"/>
<evidence type="ECO:0000313" key="3">
    <source>
        <dbReference type="EMBL" id="CAF1601862.1"/>
    </source>
</evidence>
<name>A0A816AVA1_9BILA</name>
<comment type="caution">
    <text evidence="3">The sequence shown here is derived from an EMBL/GenBank/DDBJ whole genome shotgun (WGS) entry which is preliminary data.</text>
</comment>
<feature type="chain" id="PRO_5035688583" evidence="2">
    <location>
        <begin position="17"/>
        <end position="242"/>
    </location>
</feature>
<dbReference type="EMBL" id="CAJOBC010102358">
    <property type="protein sequence ID" value="CAF4479521.1"/>
    <property type="molecule type" value="Genomic_DNA"/>
</dbReference>
<reference evidence="3" key="1">
    <citation type="submission" date="2021-02" db="EMBL/GenBank/DDBJ databases">
        <authorList>
            <person name="Nowell W R."/>
        </authorList>
    </citation>
    <scope>NUCLEOTIDE SEQUENCE</scope>
</reference>
<dbReference type="Proteomes" id="UP000663829">
    <property type="component" value="Unassembled WGS sequence"/>
</dbReference>